<dbReference type="RefSeq" id="WP_169111984.1">
    <property type="nucleotide sequence ID" value="NZ_CP051684.1"/>
</dbReference>
<evidence type="ECO:0000313" key="3">
    <source>
        <dbReference type="Proteomes" id="UP000503117"/>
    </source>
</evidence>
<accession>A0ABX6M749</accession>
<proteinExistence type="predicted"/>
<keyword evidence="3" id="KW-1185">Reference proteome</keyword>
<reference evidence="2 3" key="1">
    <citation type="submission" date="2020-04" db="EMBL/GenBank/DDBJ databases">
        <title>Genome sequencing of novel species.</title>
        <authorList>
            <person name="Heo J."/>
            <person name="Kim S.-J."/>
            <person name="Kim J.-S."/>
            <person name="Hong S.-B."/>
            <person name="Kwon S.-W."/>
        </authorList>
    </citation>
    <scope>NUCLEOTIDE SEQUENCE [LARGE SCALE GENOMIC DNA]</scope>
    <source>
        <strain evidence="2 3">AF9R3</strain>
    </source>
</reference>
<evidence type="ECO:0000256" key="1">
    <source>
        <dbReference type="SAM" id="MobiDB-lite"/>
    </source>
</evidence>
<organism evidence="2 3">
    <name type="scientific">Duganella dendranthematis</name>
    <dbReference type="NCBI Taxonomy" id="2728021"/>
    <lineage>
        <taxon>Bacteria</taxon>
        <taxon>Pseudomonadati</taxon>
        <taxon>Pseudomonadota</taxon>
        <taxon>Betaproteobacteria</taxon>
        <taxon>Burkholderiales</taxon>
        <taxon>Oxalobacteraceae</taxon>
        <taxon>Telluria group</taxon>
        <taxon>Duganella</taxon>
    </lineage>
</organism>
<protein>
    <submittedName>
        <fullName evidence="2">Uncharacterized protein</fullName>
    </submittedName>
</protein>
<gene>
    <name evidence="2" type="ORF">HH213_08580</name>
</gene>
<dbReference type="Proteomes" id="UP000503117">
    <property type="component" value="Chromosome"/>
</dbReference>
<name>A0ABX6M749_9BURK</name>
<evidence type="ECO:0000313" key="2">
    <source>
        <dbReference type="EMBL" id="QJD90146.1"/>
    </source>
</evidence>
<dbReference type="EMBL" id="CP051684">
    <property type="protein sequence ID" value="QJD90146.1"/>
    <property type="molecule type" value="Genomic_DNA"/>
</dbReference>
<feature type="region of interest" description="Disordered" evidence="1">
    <location>
        <begin position="1"/>
        <end position="22"/>
    </location>
</feature>
<sequence>MSKRNSGLPGLIINATGPRNSRSHVNSKLLWRQFSFTLVAVQIAEPTGGSDIGGGVAAAILSCAEMLSCALTMAGLFDGEILFGGEMVKFG</sequence>